<protein>
    <recommendedName>
        <fullName evidence="3">Uracil-DNA glycosylase</fullName>
    </recommendedName>
</protein>
<reference evidence="1 2" key="1">
    <citation type="submission" date="2021-10" db="EMBL/GenBank/DDBJ databases">
        <authorList>
            <person name="Criscuolo A."/>
        </authorList>
    </citation>
    <scope>NUCLEOTIDE SEQUENCE [LARGE SCALE GENOMIC DNA]</scope>
    <source>
        <strain evidence="2">CIP 111883</strain>
    </source>
</reference>
<evidence type="ECO:0000313" key="1">
    <source>
        <dbReference type="EMBL" id="CAG9620060.1"/>
    </source>
</evidence>
<organism evidence="1 2">
    <name type="scientific">Sutcliffiella rhizosphaerae</name>
    <dbReference type="NCBI Taxonomy" id="2880967"/>
    <lineage>
        <taxon>Bacteria</taxon>
        <taxon>Bacillati</taxon>
        <taxon>Bacillota</taxon>
        <taxon>Bacilli</taxon>
        <taxon>Bacillales</taxon>
        <taxon>Bacillaceae</taxon>
        <taxon>Sutcliffiella</taxon>
    </lineage>
</organism>
<keyword evidence="2" id="KW-1185">Reference proteome</keyword>
<dbReference type="Proteomes" id="UP000789833">
    <property type="component" value="Unassembled WGS sequence"/>
</dbReference>
<comment type="caution">
    <text evidence="1">The sequence shown here is derived from an EMBL/GenBank/DDBJ whole genome shotgun (WGS) entry which is preliminary data.</text>
</comment>
<evidence type="ECO:0000313" key="2">
    <source>
        <dbReference type="Proteomes" id="UP000789833"/>
    </source>
</evidence>
<dbReference type="EMBL" id="CAKJTJ010000003">
    <property type="protein sequence ID" value="CAG9620060.1"/>
    <property type="molecule type" value="Genomic_DNA"/>
</dbReference>
<sequence length="73" mass="8332">MEGGVRLPKRINCLKCKHFYVTWDPNFPNGCKAFDFKTKQLPSLAVFRSSGLPCLKFVAKATEIKSRDNGYYV</sequence>
<gene>
    <name evidence="1" type="ORF">BACCIP111883_00828</name>
</gene>
<proteinExistence type="predicted"/>
<evidence type="ECO:0008006" key="3">
    <source>
        <dbReference type="Google" id="ProtNLM"/>
    </source>
</evidence>
<name>A0ABM8YJJ2_9BACI</name>
<accession>A0ABM8YJJ2</accession>